<dbReference type="InterPro" id="IPR023076">
    <property type="entry name" value="HMG_CoA_Rdtase_CS"/>
</dbReference>
<dbReference type="PROSITE" id="PS50065">
    <property type="entry name" value="HMG_COA_REDUCTASE_4"/>
    <property type="match status" value="1"/>
</dbReference>
<dbReference type="Gene3D" id="3.90.770.10">
    <property type="entry name" value="3-hydroxy-3-methylglutaryl-coenzyme A Reductase, Chain A, domain 2"/>
    <property type="match status" value="1"/>
</dbReference>
<dbReference type="PANTHER" id="PTHR10572">
    <property type="entry name" value="3-HYDROXY-3-METHYLGLUTARYL-COENZYME A REDUCTASE"/>
    <property type="match status" value="1"/>
</dbReference>
<dbReference type="GO" id="GO:0004420">
    <property type="term" value="F:hydroxymethylglutaryl-CoA reductase (NADPH) activity"/>
    <property type="evidence" value="ECO:0007669"/>
    <property type="project" value="InterPro"/>
</dbReference>
<keyword evidence="4" id="KW-1185">Reference proteome</keyword>
<dbReference type="Pfam" id="PF00368">
    <property type="entry name" value="HMG-CoA_red"/>
    <property type="match status" value="1"/>
</dbReference>
<dbReference type="InterPro" id="IPR009023">
    <property type="entry name" value="HMG_CoA_Rdtase_NAD(P)-bd_sf"/>
</dbReference>
<gene>
    <name evidence="3" type="ORF">C0039_03430</name>
</gene>
<proteinExistence type="inferred from homology"/>
<comment type="caution">
    <text evidence="3">The sequence shown here is derived from an EMBL/GenBank/DDBJ whole genome shotgun (WGS) entry which is preliminary data.</text>
</comment>
<accession>A0A2N5X720</accession>
<dbReference type="EMBL" id="PKUS01000002">
    <property type="protein sequence ID" value="PLW70270.1"/>
    <property type="molecule type" value="Genomic_DNA"/>
</dbReference>
<dbReference type="InterPro" id="IPR002202">
    <property type="entry name" value="HMG_CoA_Rdtase"/>
</dbReference>
<evidence type="ECO:0000313" key="3">
    <source>
        <dbReference type="EMBL" id="PLW70270.1"/>
    </source>
</evidence>
<name>A0A2N5X720_9GAMM</name>
<organism evidence="3 4">
    <name type="scientific">Pseudohalioglobus lutimaris</name>
    <dbReference type="NCBI Taxonomy" id="1737061"/>
    <lineage>
        <taxon>Bacteria</taxon>
        <taxon>Pseudomonadati</taxon>
        <taxon>Pseudomonadota</taxon>
        <taxon>Gammaproteobacteria</taxon>
        <taxon>Cellvibrionales</taxon>
        <taxon>Halieaceae</taxon>
        <taxon>Pseudohalioglobus</taxon>
    </lineage>
</organism>
<dbReference type="OrthoDB" id="9794902at2"/>
<dbReference type="SUPFAM" id="SSF55035">
    <property type="entry name" value="NAD-binding domain of HMG-CoA reductase"/>
    <property type="match status" value="1"/>
</dbReference>
<dbReference type="AlphaFoldDB" id="A0A2N5X720"/>
<protein>
    <submittedName>
        <fullName evidence="3">Hydroxymethylglutaryl-CoA reductase</fullName>
    </submittedName>
</protein>
<comment type="similarity">
    <text evidence="1">Belongs to the HMG-CoA reductase family.</text>
</comment>
<evidence type="ECO:0000256" key="1">
    <source>
        <dbReference type="ARBA" id="ARBA00007661"/>
    </source>
</evidence>
<dbReference type="InterPro" id="IPR023074">
    <property type="entry name" value="HMG_CoA_Rdtase_cat_sf"/>
</dbReference>
<dbReference type="GO" id="GO:0015936">
    <property type="term" value="P:coenzyme A metabolic process"/>
    <property type="evidence" value="ECO:0007669"/>
    <property type="project" value="InterPro"/>
</dbReference>
<dbReference type="Gene3D" id="3.30.70.420">
    <property type="entry name" value="Hydroxymethylglutaryl-CoA reductase, class I/II, NAD/NADP-binding domain"/>
    <property type="match status" value="1"/>
</dbReference>
<dbReference type="RefSeq" id="WP_101517248.1">
    <property type="nucleotide sequence ID" value="NZ_PKUS01000002.1"/>
</dbReference>
<dbReference type="Proteomes" id="UP000235005">
    <property type="component" value="Unassembled WGS sequence"/>
</dbReference>
<dbReference type="SUPFAM" id="SSF56542">
    <property type="entry name" value="Substrate-binding domain of HMG-CoA reductase"/>
    <property type="match status" value="1"/>
</dbReference>
<dbReference type="InterPro" id="IPR009029">
    <property type="entry name" value="HMG_CoA_Rdtase_sub-bd_dom_sf"/>
</dbReference>
<dbReference type="PROSITE" id="PS00318">
    <property type="entry name" value="HMG_COA_REDUCTASE_2"/>
    <property type="match status" value="1"/>
</dbReference>
<evidence type="ECO:0000256" key="2">
    <source>
        <dbReference type="ARBA" id="ARBA00023002"/>
    </source>
</evidence>
<evidence type="ECO:0000313" key="4">
    <source>
        <dbReference type="Proteomes" id="UP000235005"/>
    </source>
</evidence>
<sequence length="375" mass="40260">MTDSRQTTTYPAPLADGSSVLQRESDIYQQPSAGNIENFAGTARVPVGIAGPVTVHGDAAKGDFFIPMATTEGTLVASTSRGMKVINESGGVRARVISNGGIQRAPVFEFHNIDDAADFTHALTEDWSWLVPIMESTTSHGKVMDISCWQLGSLVCMRVTMNSGDASGQNMVSIATAKAIKTIIERHPEIKRHLMAGGMSGEKVGSNINALLGRGKNVVVSVDIPAEVMHRITRARIEDIPRLHRSYTDFAMLAGNHNSHHSHNNVLPAIYIATGQDPATLCESSYAQNSFDLDTDKGMLRWQVHLPNVNVGTVGGGTGLPTQRECLELMGCHGAGKVNELAELCAVTSLANEISFWGSVCAEEWVDAHAGLREK</sequence>
<keyword evidence="2" id="KW-0560">Oxidoreductase</keyword>
<dbReference type="PRINTS" id="PR00071">
    <property type="entry name" value="HMGCOARDTASE"/>
</dbReference>
<reference evidence="3 4" key="1">
    <citation type="submission" date="2018-01" db="EMBL/GenBank/DDBJ databases">
        <title>The draft genome sequence of Halioglobus lutimaris HF004.</title>
        <authorList>
            <person name="Du Z.-J."/>
            <person name="Shi M.-J."/>
        </authorList>
    </citation>
    <scope>NUCLEOTIDE SEQUENCE [LARGE SCALE GENOMIC DNA]</scope>
    <source>
        <strain evidence="3 4">HF004</strain>
    </source>
</reference>
<dbReference type="PANTHER" id="PTHR10572:SF24">
    <property type="entry name" value="3-HYDROXY-3-METHYLGLUTARYL-COENZYME A REDUCTASE"/>
    <property type="match status" value="1"/>
</dbReference>